<name>A0A2P5HKD2_DIAHE</name>
<comment type="caution">
    <text evidence="2">The sequence shown here is derived from an EMBL/GenBank/DDBJ whole genome shotgun (WGS) entry which is preliminary data.</text>
</comment>
<accession>A0A2P5HKD2</accession>
<dbReference type="EMBL" id="MAVT02001518">
    <property type="protein sequence ID" value="POS70709.1"/>
    <property type="molecule type" value="Genomic_DNA"/>
</dbReference>
<dbReference type="Proteomes" id="UP000094444">
    <property type="component" value="Unassembled WGS sequence"/>
</dbReference>
<dbReference type="AlphaFoldDB" id="A0A2P5HKD2"/>
<feature type="compositionally biased region" description="Polar residues" evidence="1">
    <location>
        <begin position="115"/>
        <end position="126"/>
    </location>
</feature>
<dbReference type="InParanoid" id="A0A2P5HKD2"/>
<reference evidence="2" key="1">
    <citation type="submission" date="2017-09" db="EMBL/GenBank/DDBJ databases">
        <title>Polyketide synthases of a Diaporthe helianthi virulent isolate.</title>
        <authorList>
            <person name="Baroncelli R."/>
        </authorList>
    </citation>
    <scope>NUCLEOTIDE SEQUENCE [LARGE SCALE GENOMIC DNA]</scope>
    <source>
        <strain evidence="2">7/96</strain>
    </source>
</reference>
<feature type="region of interest" description="Disordered" evidence="1">
    <location>
        <begin position="39"/>
        <end position="145"/>
    </location>
</feature>
<sequence>MSKTVNLFTAVPVLDFIEDLSRGMSAPREQYTLEVNPDCERLLEQRPHQGESDEQPRPLGSSTERRVSLSAQETGRGGSEQNKRGARRSESLPRLSFVIKGPRPAPERIYLPPRASSTPPSIAHSETQLRPEPESESEHLTEDGP</sequence>
<gene>
    <name evidence="2" type="ORF">DHEL01_v210895</name>
</gene>
<protein>
    <submittedName>
        <fullName evidence="2">Uncharacterized protein</fullName>
    </submittedName>
</protein>
<feature type="compositionally biased region" description="Basic and acidic residues" evidence="1">
    <location>
        <begin position="39"/>
        <end position="56"/>
    </location>
</feature>
<organism evidence="2 3">
    <name type="scientific">Diaporthe helianthi</name>
    <dbReference type="NCBI Taxonomy" id="158607"/>
    <lineage>
        <taxon>Eukaryota</taxon>
        <taxon>Fungi</taxon>
        <taxon>Dikarya</taxon>
        <taxon>Ascomycota</taxon>
        <taxon>Pezizomycotina</taxon>
        <taxon>Sordariomycetes</taxon>
        <taxon>Sordariomycetidae</taxon>
        <taxon>Diaporthales</taxon>
        <taxon>Diaporthaceae</taxon>
        <taxon>Diaporthe</taxon>
    </lineage>
</organism>
<evidence type="ECO:0000313" key="2">
    <source>
        <dbReference type="EMBL" id="POS70709.1"/>
    </source>
</evidence>
<feature type="compositionally biased region" description="Basic and acidic residues" evidence="1">
    <location>
        <begin position="81"/>
        <end position="91"/>
    </location>
</feature>
<evidence type="ECO:0000313" key="3">
    <source>
        <dbReference type="Proteomes" id="UP000094444"/>
    </source>
</evidence>
<keyword evidence="3" id="KW-1185">Reference proteome</keyword>
<feature type="compositionally biased region" description="Basic and acidic residues" evidence="1">
    <location>
        <begin position="127"/>
        <end position="145"/>
    </location>
</feature>
<evidence type="ECO:0000256" key="1">
    <source>
        <dbReference type="SAM" id="MobiDB-lite"/>
    </source>
</evidence>
<proteinExistence type="predicted"/>